<accession>A0A1Y2C4U7</accession>
<dbReference type="STRING" id="329046.A0A1Y2C4U7"/>
<evidence type="ECO:0000256" key="2">
    <source>
        <dbReference type="ARBA" id="ARBA00022630"/>
    </source>
</evidence>
<evidence type="ECO:0000313" key="7">
    <source>
        <dbReference type="EMBL" id="ORY41917.1"/>
    </source>
</evidence>
<dbReference type="PANTHER" id="PTHR13789">
    <property type="entry name" value="MONOOXYGENASE"/>
    <property type="match status" value="1"/>
</dbReference>
<keyword evidence="4" id="KW-0560">Oxidoreductase</keyword>
<dbReference type="EMBL" id="MCGO01000030">
    <property type="protein sequence ID" value="ORY41917.1"/>
    <property type="molecule type" value="Genomic_DNA"/>
</dbReference>
<evidence type="ECO:0000256" key="5">
    <source>
        <dbReference type="ARBA" id="ARBA00023033"/>
    </source>
</evidence>
<organism evidence="7 8">
    <name type="scientific">Rhizoclosmatium globosum</name>
    <dbReference type="NCBI Taxonomy" id="329046"/>
    <lineage>
        <taxon>Eukaryota</taxon>
        <taxon>Fungi</taxon>
        <taxon>Fungi incertae sedis</taxon>
        <taxon>Chytridiomycota</taxon>
        <taxon>Chytridiomycota incertae sedis</taxon>
        <taxon>Chytridiomycetes</taxon>
        <taxon>Chytridiales</taxon>
        <taxon>Chytriomycetaceae</taxon>
        <taxon>Rhizoclosmatium</taxon>
    </lineage>
</organism>
<comment type="caution">
    <text evidence="7">The sequence shown here is derived from an EMBL/GenBank/DDBJ whole genome shotgun (WGS) entry which is preliminary data.</text>
</comment>
<evidence type="ECO:0000259" key="6">
    <source>
        <dbReference type="Pfam" id="PF01494"/>
    </source>
</evidence>
<keyword evidence="2" id="KW-0285">Flavoprotein</keyword>
<dbReference type="InterPro" id="IPR050493">
    <property type="entry name" value="FAD-dep_Monooxygenase_BioMet"/>
</dbReference>
<dbReference type="AlphaFoldDB" id="A0A1Y2C4U7"/>
<reference evidence="7 8" key="1">
    <citation type="submission" date="2016-07" db="EMBL/GenBank/DDBJ databases">
        <title>Pervasive Adenine N6-methylation of Active Genes in Fungi.</title>
        <authorList>
            <consortium name="DOE Joint Genome Institute"/>
            <person name="Mondo S.J."/>
            <person name="Dannebaum R.O."/>
            <person name="Kuo R.C."/>
            <person name="Labutti K."/>
            <person name="Haridas S."/>
            <person name="Kuo A."/>
            <person name="Salamov A."/>
            <person name="Ahrendt S.R."/>
            <person name="Lipzen A."/>
            <person name="Sullivan W."/>
            <person name="Andreopoulos W.B."/>
            <person name="Clum A."/>
            <person name="Lindquist E."/>
            <person name="Daum C."/>
            <person name="Ramamoorthy G.K."/>
            <person name="Gryganskyi A."/>
            <person name="Culley D."/>
            <person name="Magnuson J.K."/>
            <person name="James T.Y."/>
            <person name="O'Malley M.A."/>
            <person name="Stajich J.E."/>
            <person name="Spatafora J.W."/>
            <person name="Visel A."/>
            <person name="Grigoriev I.V."/>
        </authorList>
    </citation>
    <scope>NUCLEOTIDE SEQUENCE [LARGE SCALE GENOMIC DNA]</scope>
    <source>
        <strain evidence="7 8">JEL800</strain>
    </source>
</reference>
<keyword evidence="3" id="KW-0274">FAD</keyword>
<dbReference type="Proteomes" id="UP000193642">
    <property type="component" value="Unassembled WGS sequence"/>
</dbReference>
<feature type="domain" description="FAD-binding" evidence="6">
    <location>
        <begin position="24"/>
        <end position="138"/>
    </location>
</feature>
<dbReference type="Pfam" id="PF01494">
    <property type="entry name" value="FAD_binding_3"/>
    <property type="match status" value="1"/>
</dbReference>
<dbReference type="PRINTS" id="PR00420">
    <property type="entry name" value="RNGMNOXGNASE"/>
</dbReference>
<dbReference type="InterPro" id="IPR036188">
    <property type="entry name" value="FAD/NAD-bd_sf"/>
</dbReference>
<evidence type="ECO:0000256" key="3">
    <source>
        <dbReference type="ARBA" id="ARBA00022827"/>
    </source>
</evidence>
<proteinExistence type="inferred from homology"/>
<protein>
    <submittedName>
        <fullName evidence="7">FAD/NAD(P)-binding domain-containing protein</fullName>
    </submittedName>
</protein>
<dbReference type="SUPFAM" id="SSF51905">
    <property type="entry name" value="FAD/NAD(P)-binding domain"/>
    <property type="match status" value="1"/>
</dbReference>
<dbReference type="GO" id="GO:0071949">
    <property type="term" value="F:FAD binding"/>
    <property type="evidence" value="ECO:0007669"/>
    <property type="project" value="InterPro"/>
</dbReference>
<keyword evidence="8" id="KW-1185">Reference proteome</keyword>
<dbReference type="Gene3D" id="3.50.50.60">
    <property type="entry name" value="FAD/NAD(P)-binding domain"/>
    <property type="match status" value="1"/>
</dbReference>
<gene>
    <name evidence="7" type="ORF">BCR33DRAFT_328176</name>
</gene>
<comment type="similarity">
    <text evidence="1">Belongs to the paxM FAD-dependent monooxygenase family.</text>
</comment>
<evidence type="ECO:0000313" key="8">
    <source>
        <dbReference type="Proteomes" id="UP000193642"/>
    </source>
</evidence>
<evidence type="ECO:0000256" key="1">
    <source>
        <dbReference type="ARBA" id="ARBA00007992"/>
    </source>
</evidence>
<dbReference type="PANTHER" id="PTHR13789:SF309">
    <property type="entry name" value="PUTATIVE (AFU_ORTHOLOGUE AFUA_6G14510)-RELATED"/>
    <property type="match status" value="1"/>
</dbReference>
<dbReference type="GO" id="GO:0004497">
    <property type="term" value="F:monooxygenase activity"/>
    <property type="evidence" value="ECO:0007669"/>
    <property type="project" value="UniProtKB-KW"/>
</dbReference>
<name>A0A1Y2C4U7_9FUNG</name>
<dbReference type="OrthoDB" id="1716816at2759"/>
<keyword evidence="5" id="KW-0503">Monooxygenase</keyword>
<dbReference type="InterPro" id="IPR002938">
    <property type="entry name" value="FAD-bd"/>
</dbReference>
<sequence length="287" mass="31846">MQPKSIYFSETAGGGFSIYANGIKAMKHLGLFEAIKEFQRENPVLDMNFMLMDGSDRVNKRTEKAGEEASFHVLRAKFHAALMKASHEAGIKTIVTRKITDLVQSDKEVTITFENGTVVTSDFVVGADGIHSKTRKLVFPEVEKPIVCCTGHIGVFDLTAFPRDFDLNTGLYSDPLNSRMIFTSRCSDSEGDMQVFEFASETQGQVDGDDEWRPYTDLPAESAKLAKVVESWGAAPNLVECVKHTVRITPVNIYDLPDLSTFYRGRVVIVGDAAHGMLFLSNQCEEL</sequence>
<evidence type="ECO:0000256" key="4">
    <source>
        <dbReference type="ARBA" id="ARBA00023002"/>
    </source>
</evidence>